<evidence type="ECO:0000256" key="4">
    <source>
        <dbReference type="ARBA" id="ARBA00022741"/>
    </source>
</evidence>
<dbReference type="GO" id="GO:0110001">
    <property type="term" value="C:toxin-antitoxin complex"/>
    <property type="evidence" value="ECO:0007669"/>
    <property type="project" value="InterPro"/>
</dbReference>
<evidence type="ECO:0000256" key="1">
    <source>
        <dbReference type="ARBA" id="ARBA00022553"/>
    </source>
</evidence>
<dbReference type="PATRIC" id="fig|1121022.4.peg.3308"/>
<evidence type="ECO:0000256" key="5">
    <source>
        <dbReference type="ARBA" id="ARBA00022801"/>
    </source>
</evidence>
<dbReference type="InterPro" id="IPR008201">
    <property type="entry name" value="HepT-like"/>
</dbReference>
<evidence type="ECO:0008006" key="8">
    <source>
        <dbReference type="Google" id="ProtNLM"/>
    </source>
</evidence>
<dbReference type="GO" id="GO:0004540">
    <property type="term" value="F:RNA nuclease activity"/>
    <property type="evidence" value="ECO:0007669"/>
    <property type="project" value="InterPro"/>
</dbReference>
<keyword evidence="5" id="KW-0378">Hydrolase</keyword>
<sequence>MARTLDARLQDILDAIEGIRQTLAGHSFESFAATWHLQKATERGLEIISEASRHIPAETKLMMANVPWTEIAGIGNVLRHDYQRVEALIIWNIVETHLAHLEEAAREIQNISLRPPSP</sequence>
<dbReference type="Pfam" id="PF01934">
    <property type="entry name" value="HepT-like"/>
    <property type="match status" value="1"/>
</dbReference>
<name>V4PJL5_9CAUL</name>
<dbReference type="InterPro" id="IPR051813">
    <property type="entry name" value="HepT_RNase_toxin"/>
</dbReference>
<dbReference type="OrthoDB" id="4829434at2"/>
<dbReference type="GO" id="GO:0000166">
    <property type="term" value="F:nucleotide binding"/>
    <property type="evidence" value="ECO:0007669"/>
    <property type="project" value="UniProtKB-KW"/>
</dbReference>
<evidence type="ECO:0000313" key="6">
    <source>
        <dbReference type="EMBL" id="ESQ88406.1"/>
    </source>
</evidence>
<dbReference type="AlphaFoldDB" id="V4PJL5"/>
<keyword evidence="1" id="KW-0597">Phosphoprotein</keyword>
<keyword evidence="2" id="KW-1277">Toxin-antitoxin system</keyword>
<dbReference type="PANTHER" id="PTHR34139">
    <property type="entry name" value="UPF0331 PROTEIN MJ0127"/>
    <property type="match status" value="1"/>
</dbReference>
<keyword evidence="4" id="KW-0547">Nucleotide-binding</keyword>
<comment type="caution">
    <text evidence="6">The sequence shown here is derived from an EMBL/GenBank/DDBJ whole genome shotgun (WGS) entry which is preliminary data.</text>
</comment>
<proteinExistence type="predicted"/>
<evidence type="ECO:0000313" key="7">
    <source>
        <dbReference type="Proteomes" id="UP000017837"/>
    </source>
</evidence>
<dbReference type="PANTHER" id="PTHR34139:SF1">
    <property type="entry name" value="RNASE MJ1380-RELATED"/>
    <property type="match status" value="1"/>
</dbReference>
<evidence type="ECO:0000256" key="3">
    <source>
        <dbReference type="ARBA" id="ARBA00022722"/>
    </source>
</evidence>
<dbReference type="STRING" id="1121022.GCA_000376105_02336"/>
<dbReference type="GO" id="GO:0016787">
    <property type="term" value="F:hydrolase activity"/>
    <property type="evidence" value="ECO:0007669"/>
    <property type="project" value="UniProtKB-KW"/>
</dbReference>
<evidence type="ECO:0000256" key="2">
    <source>
        <dbReference type="ARBA" id="ARBA00022649"/>
    </source>
</evidence>
<keyword evidence="3" id="KW-0540">Nuclease</keyword>
<dbReference type="RefSeq" id="WP_018082004.1">
    <property type="nucleotide sequence ID" value="NZ_AQWM01000009.1"/>
</dbReference>
<dbReference type="Proteomes" id="UP000017837">
    <property type="component" value="Unassembled WGS sequence"/>
</dbReference>
<gene>
    <name evidence="6" type="ORF">ABENE_16270</name>
</gene>
<dbReference type="EMBL" id="AWGB01000038">
    <property type="protein sequence ID" value="ESQ88406.1"/>
    <property type="molecule type" value="Genomic_DNA"/>
</dbReference>
<keyword evidence="7" id="KW-1185">Reference proteome</keyword>
<reference evidence="6 7" key="1">
    <citation type="journal article" date="2014" name="Nature">
        <title>Sequential evolution of bacterial morphology by co-option of a developmental regulator.</title>
        <authorList>
            <person name="Jiang C."/>
            <person name="Brown P.J."/>
            <person name="Ducret A."/>
            <person name="Brun Y.V."/>
        </authorList>
    </citation>
    <scope>NUCLEOTIDE SEQUENCE [LARGE SCALE GENOMIC DNA]</scope>
    <source>
        <strain evidence="6 7">DSM 16100</strain>
    </source>
</reference>
<organism evidence="6 7">
    <name type="scientific">Asticcacaulis benevestitus DSM 16100 = ATCC BAA-896</name>
    <dbReference type="NCBI Taxonomy" id="1121022"/>
    <lineage>
        <taxon>Bacteria</taxon>
        <taxon>Pseudomonadati</taxon>
        <taxon>Pseudomonadota</taxon>
        <taxon>Alphaproteobacteria</taxon>
        <taxon>Caulobacterales</taxon>
        <taxon>Caulobacteraceae</taxon>
        <taxon>Asticcacaulis</taxon>
    </lineage>
</organism>
<accession>V4PJL5</accession>
<dbReference type="eggNOG" id="COG2361">
    <property type="taxonomic scope" value="Bacteria"/>
</dbReference>
<protein>
    <recommendedName>
        <fullName evidence="8">DUF86 domain-containing protein</fullName>
    </recommendedName>
</protein>